<reference evidence="8" key="1">
    <citation type="journal article" date="2018" name="Nat. Microbiol.">
        <title>Leveraging single-cell genomics to expand the fungal tree of life.</title>
        <authorList>
            <person name="Ahrendt S.R."/>
            <person name="Quandt C.A."/>
            <person name="Ciobanu D."/>
            <person name="Clum A."/>
            <person name="Salamov A."/>
            <person name="Andreopoulos B."/>
            <person name="Cheng J.F."/>
            <person name="Woyke T."/>
            <person name="Pelin A."/>
            <person name="Henrissat B."/>
            <person name="Reynolds N.K."/>
            <person name="Benny G.L."/>
            <person name="Smith M.E."/>
            <person name="James T.Y."/>
            <person name="Grigoriev I.V."/>
        </authorList>
    </citation>
    <scope>NUCLEOTIDE SEQUENCE [LARGE SCALE GENOMIC DNA]</scope>
    <source>
        <strain evidence="8">CSF55</strain>
    </source>
</reference>
<dbReference type="Proteomes" id="UP000281549">
    <property type="component" value="Unassembled WGS sequence"/>
</dbReference>
<comment type="similarity">
    <text evidence="4">Belongs to the peptidase C56 family. HSP31-like subfamily.</text>
</comment>
<keyword evidence="3" id="KW-0456">Lyase</keyword>
<dbReference type="InterPro" id="IPR002818">
    <property type="entry name" value="DJ-1/PfpI"/>
</dbReference>
<dbReference type="PANTHER" id="PTHR48094:SF11">
    <property type="entry name" value="GLUTATHIONE-INDEPENDENT GLYOXALASE HSP31-RELATED"/>
    <property type="match status" value="1"/>
</dbReference>
<gene>
    <name evidence="7" type="ORF">ROZALSC1DRAFT_30427</name>
</gene>
<proteinExistence type="inferred from homology"/>
<dbReference type="GO" id="GO:0019243">
    <property type="term" value="P:methylglyoxal catabolic process to D-lactate via S-lactoyl-glutathione"/>
    <property type="evidence" value="ECO:0007669"/>
    <property type="project" value="TreeGrafter"/>
</dbReference>
<dbReference type="GO" id="GO:0005737">
    <property type="term" value="C:cytoplasm"/>
    <property type="evidence" value="ECO:0007669"/>
    <property type="project" value="TreeGrafter"/>
</dbReference>
<evidence type="ECO:0000313" key="7">
    <source>
        <dbReference type="EMBL" id="RKP17803.1"/>
    </source>
</evidence>
<name>A0A4P9YE97_ROZAC</name>
<evidence type="ECO:0000256" key="1">
    <source>
        <dbReference type="ARBA" id="ARBA00013134"/>
    </source>
</evidence>
<dbReference type="InterPro" id="IPR029062">
    <property type="entry name" value="Class_I_gatase-like"/>
</dbReference>
<dbReference type="SUPFAM" id="SSF52317">
    <property type="entry name" value="Class I glutamine amidotransferase-like"/>
    <property type="match status" value="1"/>
</dbReference>
<protein>
    <recommendedName>
        <fullName evidence="1">D-lactate dehydratase</fullName>
        <ecNumber evidence="1">4.2.1.130</ecNumber>
    </recommendedName>
</protein>
<accession>A0A4P9YE97</accession>
<dbReference type="InterPro" id="IPR050325">
    <property type="entry name" value="Prot/Nucl_acid_deglycase"/>
</dbReference>
<evidence type="ECO:0000313" key="8">
    <source>
        <dbReference type="Proteomes" id="UP000281549"/>
    </source>
</evidence>
<dbReference type="EC" id="4.2.1.130" evidence="1"/>
<evidence type="ECO:0000256" key="4">
    <source>
        <dbReference type="ARBA" id="ARBA00038493"/>
    </source>
</evidence>
<dbReference type="Pfam" id="PF01965">
    <property type="entry name" value="DJ-1_PfpI"/>
    <property type="match status" value="1"/>
</dbReference>
<dbReference type="CDD" id="cd03141">
    <property type="entry name" value="GATase1_Hsp31_like"/>
    <property type="match status" value="1"/>
</dbReference>
<dbReference type="Gene3D" id="3.40.50.880">
    <property type="match status" value="1"/>
</dbReference>
<keyword evidence="2" id="KW-0346">Stress response</keyword>
<evidence type="ECO:0000259" key="6">
    <source>
        <dbReference type="Pfam" id="PF01965"/>
    </source>
</evidence>
<comment type="catalytic activity">
    <reaction evidence="5">
        <text>methylglyoxal + H2O = (R)-lactate + H(+)</text>
        <dbReference type="Rhea" id="RHEA:27754"/>
        <dbReference type="ChEBI" id="CHEBI:15377"/>
        <dbReference type="ChEBI" id="CHEBI:15378"/>
        <dbReference type="ChEBI" id="CHEBI:16004"/>
        <dbReference type="ChEBI" id="CHEBI:17158"/>
        <dbReference type="EC" id="4.2.1.130"/>
    </reaction>
</comment>
<dbReference type="GO" id="GO:0016740">
    <property type="term" value="F:transferase activity"/>
    <property type="evidence" value="ECO:0007669"/>
    <property type="project" value="UniProtKB-KW"/>
</dbReference>
<sequence length="265" mass="30661">MSAKILESLDNIVGPKDIYHVFNDSSYDGKVNLDFHNTEPHRDEQVSDQWQAERHHQESMNIEYMQKLQQEENMKLVFASPRGGECRMSPRSKEEAERDPNLKEFIENNHVCECLKNTKRISELNSEEIFAVVLIGGHGCLIDFPQSNELPQLLQNVWYQNRGIIGAIGQGSIALLNMKSDKGQPFLKSRRITCMSNEEEKSLKEEVPYYVEEKLESVGARVETQSPFKSNVIVEEERLISGQNPQSSHEFSQRMYEMIKRHNKM</sequence>
<dbReference type="AlphaFoldDB" id="A0A4P9YE97"/>
<dbReference type="EMBL" id="ML005670">
    <property type="protein sequence ID" value="RKP17803.1"/>
    <property type="molecule type" value="Genomic_DNA"/>
</dbReference>
<feature type="domain" description="DJ-1/PfpI" evidence="6">
    <location>
        <begin position="118"/>
        <end position="257"/>
    </location>
</feature>
<keyword evidence="7" id="KW-0808">Transferase</keyword>
<keyword evidence="7" id="KW-0315">Glutamine amidotransferase</keyword>
<dbReference type="PANTHER" id="PTHR48094">
    <property type="entry name" value="PROTEIN/NUCLEIC ACID DEGLYCASE DJ-1-RELATED"/>
    <property type="match status" value="1"/>
</dbReference>
<organism evidence="7 8">
    <name type="scientific">Rozella allomycis (strain CSF55)</name>
    <dbReference type="NCBI Taxonomy" id="988480"/>
    <lineage>
        <taxon>Eukaryota</taxon>
        <taxon>Fungi</taxon>
        <taxon>Fungi incertae sedis</taxon>
        <taxon>Cryptomycota</taxon>
        <taxon>Cryptomycota incertae sedis</taxon>
        <taxon>Rozella</taxon>
    </lineage>
</organism>
<dbReference type="GO" id="GO:0019172">
    <property type="term" value="F:glyoxalase III activity"/>
    <property type="evidence" value="ECO:0007669"/>
    <property type="project" value="UniProtKB-EC"/>
</dbReference>
<evidence type="ECO:0000256" key="2">
    <source>
        <dbReference type="ARBA" id="ARBA00023016"/>
    </source>
</evidence>
<evidence type="ECO:0000256" key="5">
    <source>
        <dbReference type="ARBA" id="ARBA00048082"/>
    </source>
</evidence>
<evidence type="ECO:0000256" key="3">
    <source>
        <dbReference type="ARBA" id="ARBA00023239"/>
    </source>
</evidence>